<comment type="caution">
    <text evidence="1">The sequence shown here is derived from an EMBL/GenBank/DDBJ whole genome shotgun (WGS) entry which is preliminary data.</text>
</comment>
<name>A0A9P5NSU3_GYMJU</name>
<evidence type="ECO:0000313" key="1">
    <source>
        <dbReference type="EMBL" id="KAF8903881.1"/>
    </source>
</evidence>
<evidence type="ECO:0000313" key="2">
    <source>
        <dbReference type="Proteomes" id="UP000724874"/>
    </source>
</evidence>
<organism evidence="1 2">
    <name type="scientific">Gymnopilus junonius</name>
    <name type="common">Spectacular rustgill mushroom</name>
    <name type="synonym">Gymnopilus spectabilis subsp. junonius</name>
    <dbReference type="NCBI Taxonomy" id="109634"/>
    <lineage>
        <taxon>Eukaryota</taxon>
        <taxon>Fungi</taxon>
        <taxon>Dikarya</taxon>
        <taxon>Basidiomycota</taxon>
        <taxon>Agaricomycotina</taxon>
        <taxon>Agaricomycetes</taxon>
        <taxon>Agaricomycetidae</taxon>
        <taxon>Agaricales</taxon>
        <taxon>Agaricineae</taxon>
        <taxon>Hymenogastraceae</taxon>
        <taxon>Gymnopilus</taxon>
    </lineage>
</organism>
<reference evidence="1" key="1">
    <citation type="submission" date="2020-11" db="EMBL/GenBank/DDBJ databases">
        <authorList>
            <consortium name="DOE Joint Genome Institute"/>
            <person name="Ahrendt S."/>
            <person name="Riley R."/>
            <person name="Andreopoulos W."/>
            <person name="LaButti K."/>
            <person name="Pangilinan J."/>
            <person name="Ruiz-duenas F.J."/>
            <person name="Barrasa J.M."/>
            <person name="Sanchez-Garcia M."/>
            <person name="Camarero S."/>
            <person name="Miyauchi S."/>
            <person name="Serrano A."/>
            <person name="Linde D."/>
            <person name="Babiker R."/>
            <person name="Drula E."/>
            <person name="Ayuso-Fernandez I."/>
            <person name="Pacheco R."/>
            <person name="Padilla G."/>
            <person name="Ferreira P."/>
            <person name="Barriuso J."/>
            <person name="Kellner H."/>
            <person name="Castanera R."/>
            <person name="Alfaro M."/>
            <person name="Ramirez L."/>
            <person name="Pisabarro A.G."/>
            <person name="Kuo A."/>
            <person name="Tritt A."/>
            <person name="Lipzen A."/>
            <person name="He G."/>
            <person name="Yan M."/>
            <person name="Ng V."/>
            <person name="Cullen D."/>
            <person name="Martin F."/>
            <person name="Rosso M.-N."/>
            <person name="Henrissat B."/>
            <person name="Hibbett D."/>
            <person name="Martinez A.T."/>
            <person name="Grigoriev I.V."/>
        </authorList>
    </citation>
    <scope>NUCLEOTIDE SEQUENCE</scope>
    <source>
        <strain evidence="1">AH 44721</strain>
    </source>
</reference>
<dbReference type="OrthoDB" id="3365698at2759"/>
<keyword evidence="2" id="KW-1185">Reference proteome</keyword>
<dbReference type="Proteomes" id="UP000724874">
    <property type="component" value="Unassembled WGS sequence"/>
</dbReference>
<gene>
    <name evidence="1" type="ORF">CPB84DRAFT_1745997</name>
</gene>
<proteinExistence type="predicted"/>
<sequence>MPLVLLGAPQVHKLSLVGGPYELAGMVPYPLFGCQLTQFSCLLSVNFAETLMLFKACTNLIHCQIFIEDHVQPRGLNFSGRTFLPQLLSLSLLEGYLNLDESREFYSSIDTPHLKYIQYTPHNYVLRSLDPDAPPPIVTLIQRAPELSKLTITPRTFAPAALRKILEAASLTCFKHLVILQEPLDPSTRRRYESRSYFRVFDLRWLLVNADPGSESSVILPHLEVFDWSPGLVPDKTVLQFIIQRMNPLSASGVAALKRVRIMFARGQEIDILEEVK</sequence>
<dbReference type="EMBL" id="JADNYJ010000028">
    <property type="protein sequence ID" value="KAF8903881.1"/>
    <property type="molecule type" value="Genomic_DNA"/>
</dbReference>
<accession>A0A9P5NSU3</accession>
<protein>
    <submittedName>
        <fullName evidence="1">Uncharacterized protein</fullName>
    </submittedName>
</protein>
<dbReference type="AlphaFoldDB" id="A0A9P5NSU3"/>